<dbReference type="OrthoDB" id="7594814at2"/>
<dbReference type="EMBL" id="AP017655">
    <property type="protein sequence ID" value="BAV64778.1"/>
    <property type="molecule type" value="Genomic_DNA"/>
</dbReference>
<dbReference type="RefSeq" id="WP_066517690.1">
    <property type="nucleotide sequence ID" value="NZ_AP017655.1"/>
</dbReference>
<protein>
    <recommendedName>
        <fullName evidence="3">DUF3486 family protein</fullName>
    </recommendedName>
</protein>
<evidence type="ECO:0008006" key="3">
    <source>
        <dbReference type="Google" id="ProtNLM"/>
    </source>
</evidence>
<gene>
    <name evidence="1" type="ORF">SCLO_1017380</name>
</gene>
<evidence type="ECO:0000313" key="1">
    <source>
        <dbReference type="EMBL" id="BAV64778.1"/>
    </source>
</evidence>
<dbReference type="KEGG" id="sclo:SCLO_1017380"/>
<evidence type="ECO:0000313" key="2">
    <source>
        <dbReference type="Proteomes" id="UP000218272"/>
    </source>
</evidence>
<keyword evidence="2" id="KW-1185">Reference proteome</keyword>
<dbReference type="Proteomes" id="UP000218272">
    <property type="component" value="Chromosome SCLO_1"/>
</dbReference>
<organism evidence="1 2">
    <name type="scientific">Sphingobium cloacae</name>
    <dbReference type="NCBI Taxonomy" id="120107"/>
    <lineage>
        <taxon>Bacteria</taxon>
        <taxon>Pseudomonadati</taxon>
        <taxon>Pseudomonadota</taxon>
        <taxon>Alphaproteobacteria</taxon>
        <taxon>Sphingomonadales</taxon>
        <taxon>Sphingomonadaceae</taxon>
        <taxon>Sphingobium</taxon>
    </lineage>
</organism>
<dbReference type="AlphaFoldDB" id="A0A1E1F2M9"/>
<accession>A0A1E1F2M9</accession>
<name>A0A1E1F2M9_9SPHN</name>
<dbReference type="Pfam" id="PF11985">
    <property type="entry name" value="Phage_Mu_Gp27"/>
    <property type="match status" value="1"/>
</dbReference>
<dbReference type="InterPro" id="IPR021874">
    <property type="entry name" value="Phage_Mu_Gp27"/>
</dbReference>
<reference evidence="1 2" key="1">
    <citation type="submission" date="2016-10" db="EMBL/GenBank/DDBJ databases">
        <title>Complete Genome Sequence of the Nonylphenol-Degrading Bacterium Sphingobium cloacae JCM 10874T.</title>
        <authorList>
            <person name="Ootsuka M."/>
            <person name="Nishizawa T."/>
            <person name="Ohta H."/>
        </authorList>
    </citation>
    <scope>NUCLEOTIDE SEQUENCE [LARGE SCALE GENOMIC DNA]</scope>
    <source>
        <strain evidence="1 2">JCM 10874</strain>
    </source>
</reference>
<sequence length="194" mass="21332">MSDIDADRREGRGRLSSIDMLPDEADGDIVWALEQLRGRAMPQTAIVGEFNKRLADRGIAGVSKSAFSRWAVRKAIQFRKLDEVRHITAEIVTDLGTDGADQVTVAVAEMLKVAIYELLEKGTADSKGVMEMARALTSVVSAQKTSTEHRRKLEERVAAQMEQAADKVEKVATEAGLTAERAAQIRREVLGLRI</sequence>
<proteinExistence type="predicted"/>